<proteinExistence type="predicted"/>
<protein>
    <submittedName>
        <fullName evidence="2">Uncharacterized protein</fullName>
    </submittedName>
</protein>
<name>A0ABW8XPI0_9CYAN</name>
<evidence type="ECO:0000256" key="1">
    <source>
        <dbReference type="SAM" id="MobiDB-lite"/>
    </source>
</evidence>
<feature type="compositionally biased region" description="Basic and acidic residues" evidence="1">
    <location>
        <begin position="1"/>
        <end position="12"/>
    </location>
</feature>
<reference evidence="2 3" key="1">
    <citation type="submission" date="2024-07" db="EMBL/GenBank/DDBJ databases">
        <authorList>
            <person name="Tripathy S."/>
        </authorList>
    </citation>
    <scope>NUCLEOTIDE SEQUENCE [LARGE SCALE GENOMIC DNA]</scope>
    <source>
        <strain evidence="2 3">VB511288_2</strain>
    </source>
</reference>
<evidence type="ECO:0000313" key="2">
    <source>
        <dbReference type="EMBL" id="MFL9823096.1"/>
    </source>
</evidence>
<dbReference type="RefSeq" id="WP_038093880.1">
    <property type="nucleotide sequence ID" value="NZ_JBFPMW010000024.1"/>
</dbReference>
<dbReference type="Proteomes" id="UP001629223">
    <property type="component" value="Unassembled WGS sequence"/>
</dbReference>
<gene>
    <name evidence="2" type="ORF">AB0756_39325</name>
</gene>
<feature type="region of interest" description="Disordered" evidence="1">
    <location>
        <begin position="1"/>
        <end position="28"/>
    </location>
</feature>
<organism evidence="2 3">
    <name type="scientific">Tolypothrix campylonemoides VB511288_2</name>
    <dbReference type="NCBI Taxonomy" id="3232311"/>
    <lineage>
        <taxon>Bacteria</taxon>
        <taxon>Bacillati</taxon>
        <taxon>Cyanobacteriota</taxon>
        <taxon>Cyanophyceae</taxon>
        <taxon>Nostocales</taxon>
        <taxon>Tolypothrichaceae</taxon>
        <taxon>Tolypothrix</taxon>
    </lineage>
</organism>
<evidence type="ECO:0000313" key="3">
    <source>
        <dbReference type="Proteomes" id="UP001629223"/>
    </source>
</evidence>
<comment type="caution">
    <text evidence="2">The sequence shown here is derived from an EMBL/GenBank/DDBJ whole genome shotgun (WGS) entry which is preliminary data.</text>
</comment>
<keyword evidence="3" id="KW-1185">Reference proteome</keyword>
<accession>A0ABW8XPI0</accession>
<dbReference type="EMBL" id="JBFPMW010000024">
    <property type="protein sequence ID" value="MFL9823096.1"/>
    <property type="molecule type" value="Genomic_DNA"/>
</dbReference>
<sequence>MRHLEKSADIRARGNLHSGRSLPFASSDPNQLVDTKMAFATPVPAECDRTASPIFARIFPKQAVKNNLKNV</sequence>